<keyword evidence="1" id="KW-0677">Repeat</keyword>
<dbReference type="Pfam" id="PF01535">
    <property type="entry name" value="PPR"/>
    <property type="match status" value="2"/>
</dbReference>
<dbReference type="InterPro" id="IPR046849">
    <property type="entry name" value="E2_motif"/>
</dbReference>
<proteinExistence type="predicted"/>
<dbReference type="Proteomes" id="UP000663760">
    <property type="component" value="Chromosome 10"/>
</dbReference>
<organism evidence="3 4">
    <name type="scientific">Spirodela intermedia</name>
    <name type="common">Intermediate duckweed</name>
    <dbReference type="NCBI Taxonomy" id="51605"/>
    <lineage>
        <taxon>Eukaryota</taxon>
        <taxon>Viridiplantae</taxon>
        <taxon>Streptophyta</taxon>
        <taxon>Embryophyta</taxon>
        <taxon>Tracheophyta</taxon>
        <taxon>Spermatophyta</taxon>
        <taxon>Magnoliopsida</taxon>
        <taxon>Liliopsida</taxon>
        <taxon>Araceae</taxon>
        <taxon>Lemnoideae</taxon>
        <taxon>Spirodela</taxon>
    </lineage>
</organism>
<dbReference type="AlphaFoldDB" id="A0A7I8L2N7"/>
<dbReference type="InterPro" id="IPR011990">
    <property type="entry name" value="TPR-like_helical_dom_sf"/>
</dbReference>
<dbReference type="FunFam" id="1.25.40.10:FF:000184">
    <property type="entry name" value="Pentatricopeptide repeat-containing protein, chloroplastic"/>
    <property type="match status" value="1"/>
</dbReference>
<evidence type="ECO:0000256" key="2">
    <source>
        <dbReference type="PROSITE-ProRule" id="PRU00708"/>
    </source>
</evidence>
<dbReference type="Gene3D" id="1.25.40.10">
    <property type="entry name" value="Tetratricopeptide repeat domain"/>
    <property type="match status" value="3"/>
</dbReference>
<evidence type="ECO:0000313" key="3">
    <source>
        <dbReference type="EMBL" id="CAA7404210.1"/>
    </source>
</evidence>
<protein>
    <submittedName>
        <fullName evidence="3">Uncharacterized protein</fullName>
    </submittedName>
</protein>
<dbReference type="FunFam" id="1.25.40.10:FF:000348">
    <property type="entry name" value="Pentatricopeptide repeat-containing protein chloroplastic"/>
    <property type="match status" value="1"/>
</dbReference>
<dbReference type="Pfam" id="PF20430">
    <property type="entry name" value="Eplus_motif"/>
    <property type="match status" value="1"/>
</dbReference>
<dbReference type="GO" id="GO:0003723">
    <property type="term" value="F:RNA binding"/>
    <property type="evidence" value="ECO:0007669"/>
    <property type="project" value="InterPro"/>
</dbReference>
<dbReference type="OrthoDB" id="1731741at2759"/>
<dbReference type="InterPro" id="IPR046960">
    <property type="entry name" value="PPR_At4g14850-like_plant"/>
</dbReference>
<gene>
    <name evidence="3" type="ORF">SI8410_10014888</name>
</gene>
<dbReference type="PANTHER" id="PTHR47926">
    <property type="entry name" value="PENTATRICOPEPTIDE REPEAT-CONTAINING PROTEIN"/>
    <property type="match status" value="1"/>
</dbReference>
<feature type="repeat" description="PPR" evidence="2">
    <location>
        <begin position="291"/>
        <end position="321"/>
    </location>
</feature>
<sequence length="568" mass="62638">MVVNGYIPRRSFGPQCSAEEELLSVVSTPAASRYLLQIEARVFALGLHQHHLIAARLLALCCRRRSSPPSADLNHARLLFRQVSLPSICVWNAFLRVLSGGGALPEETLAAFVLMKRAWIKPDRFTFPSLLKACGALPGWPLAGGAVHGEILRTGVKGDLHVHSSLIDMYSKNGSLESAVKLFDGRSDRDVVTWNSMVACFFRRQEVAKGRELFEKMPERNAVSWNTVITGYAQNGRALEALELFRRMQLQGWRPSEATLVGVLSACAQAGALDVGKWIHHYIDISSIGMDLKLSNSLIDMYAKGGSLGNARKLFDAMRDRSVVSWNCMIGGLALHGHGEEAIRLFGEMERGGVCPDEITFVGLLSACAHAGLAEEGRSYFNIMEKEHGIVPKVEHYGCMIDILGRGGYLAEARGLIKMMPVAPDAGVWGALLSACRRHGRLDLAEDALVHLLELEPWNAGNHVLLSNMLAARGCWSEVERVRLRMKASYIGKTPGSSSIEIDRSVWEFVAGDRSHPRSEEIYATSKELGVLLKLAAHAPERESVLHHVCMEDDEHLLDRGQTHYGYD</sequence>
<name>A0A7I8L2N7_SPIIN</name>
<dbReference type="Pfam" id="PF20431">
    <property type="entry name" value="E_motif"/>
    <property type="match status" value="1"/>
</dbReference>
<dbReference type="PROSITE" id="PS51375">
    <property type="entry name" value="PPR"/>
    <property type="match status" value="4"/>
</dbReference>
<keyword evidence="4" id="KW-1185">Reference proteome</keyword>
<dbReference type="EMBL" id="LR746273">
    <property type="protein sequence ID" value="CAA7404210.1"/>
    <property type="molecule type" value="Genomic_DNA"/>
</dbReference>
<evidence type="ECO:0000256" key="1">
    <source>
        <dbReference type="ARBA" id="ARBA00022737"/>
    </source>
</evidence>
<dbReference type="InterPro" id="IPR046848">
    <property type="entry name" value="E_motif"/>
</dbReference>
<dbReference type="NCBIfam" id="TIGR00756">
    <property type="entry name" value="PPR"/>
    <property type="match status" value="5"/>
</dbReference>
<dbReference type="PANTHER" id="PTHR47926:SF537">
    <property type="entry name" value="PENTACOTRIPEPTIDE-REPEAT REGION OF PRORP DOMAIN-CONTAINING PROTEIN"/>
    <property type="match status" value="1"/>
</dbReference>
<evidence type="ECO:0000313" key="4">
    <source>
        <dbReference type="Proteomes" id="UP000663760"/>
    </source>
</evidence>
<feature type="repeat" description="PPR" evidence="2">
    <location>
        <begin position="322"/>
        <end position="356"/>
    </location>
</feature>
<feature type="repeat" description="PPR" evidence="2">
    <location>
        <begin position="190"/>
        <end position="220"/>
    </location>
</feature>
<dbReference type="GO" id="GO:0009451">
    <property type="term" value="P:RNA modification"/>
    <property type="evidence" value="ECO:0007669"/>
    <property type="project" value="InterPro"/>
</dbReference>
<reference evidence="3" key="1">
    <citation type="submission" date="2020-02" db="EMBL/GenBank/DDBJ databases">
        <authorList>
            <person name="Scholz U."/>
            <person name="Mascher M."/>
            <person name="Fiebig A."/>
        </authorList>
    </citation>
    <scope>NUCLEOTIDE SEQUENCE</scope>
</reference>
<accession>A0A7I8L2N7</accession>
<dbReference type="Pfam" id="PF13041">
    <property type="entry name" value="PPR_2"/>
    <property type="match status" value="2"/>
</dbReference>
<dbReference type="InterPro" id="IPR002885">
    <property type="entry name" value="PPR_rpt"/>
</dbReference>
<feature type="repeat" description="PPR" evidence="2">
    <location>
        <begin position="221"/>
        <end position="255"/>
    </location>
</feature>